<keyword evidence="2" id="KW-1185">Reference proteome</keyword>
<evidence type="ECO:0008006" key="3">
    <source>
        <dbReference type="Google" id="ProtNLM"/>
    </source>
</evidence>
<evidence type="ECO:0000313" key="2">
    <source>
        <dbReference type="Proteomes" id="UP001215598"/>
    </source>
</evidence>
<dbReference type="EMBL" id="JARKIB010000046">
    <property type="protein sequence ID" value="KAJ7756616.1"/>
    <property type="molecule type" value="Genomic_DNA"/>
</dbReference>
<comment type="caution">
    <text evidence="1">The sequence shown here is derived from an EMBL/GenBank/DDBJ whole genome shotgun (WGS) entry which is preliminary data.</text>
</comment>
<reference evidence="1" key="1">
    <citation type="submission" date="2023-03" db="EMBL/GenBank/DDBJ databases">
        <title>Massive genome expansion in bonnet fungi (Mycena s.s.) driven by repeated elements and novel gene families across ecological guilds.</title>
        <authorList>
            <consortium name="Lawrence Berkeley National Laboratory"/>
            <person name="Harder C.B."/>
            <person name="Miyauchi S."/>
            <person name="Viragh M."/>
            <person name="Kuo A."/>
            <person name="Thoen E."/>
            <person name="Andreopoulos B."/>
            <person name="Lu D."/>
            <person name="Skrede I."/>
            <person name="Drula E."/>
            <person name="Henrissat B."/>
            <person name="Morin E."/>
            <person name="Kohler A."/>
            <person name="Barry K."/>
            <person name="LaButti K."/>
            <person name="Morin E."/>
            <person name="Salamov A."/>
            <person name="Lipzen A."/>
            <person name="Mereny Z."/>
            <person name="Hegedus B."/>
            <person name="Baldrian P."/>
            <person name="Stursova M."/>
            <person name="Weitz H."/>
            <person name="Taylor A."/>
            <person name="Grigoriev I.V."/>
            <person name="Nagy L.G."/>
            <person name="Martin F."/>
            <person name="Kauserud H."/>
        </authorList>
    </citation>
    <scope>NUCLEOTIDE SEQUENCE</scope>
    <source>
        <strain evidence="1">CBHHK182m</strain>
    </source>
</reference>
<accession>A0AAD7NE87</accession>
<dbReference type="AlphaFoldDB" id="A0AAD7NE87"/>
<gene>
    <name evidence="1" type="ORF">B0H16DRAFT_1721681</name>
</gene>
<protein>
    <recommendedName>
        <fullName evidence="3">BTB domain-containing protein</fullName>
    </recommendedName>
</protein>
<name>A0AAD7NE87_9AGAR</name>
<dbReference type="Proteomes" id="UP001215598">
    <property type="component" value="Unassembled WGS sequence"/>
</dbReference>
<sequence length="400" mass="45124">MYLGETSDTEVDVTDCCSSDFCYLNHVEPGDAIFKAAINKGLQVAHDELKANDCQLEGGSFILTLEATRVVIPRPISKLSVSRHYPDQLAFRDDTPQVDDHDLLSTVLTRAANLWYDDGNLIIQAEEVIFRVSRGILAQQSAVLADVLSLDDLANLPVFEGCPVIQFPHRTIDVENFLMSIFRSNPFASRSTRITLDSILAAFRLGTAYSIPKWPQNALFFLSSVYPTTFEQFLSIGLDPSYCRDQIIPVIQFARAHALDWILPVAFYRFCLGMSSKDLFYGEEYAGSRVTLSLADQTRCHQGEQDLRNWPRNALLDRYVRRASDNELIALLGVVPDLRATWAPSPDSNLCDVCLANSHQWHSDQRRSLWEALPQFFGLSDWTVLNELKDAALEDEDETF</sequence>
<organism evidence="1 2">
    <name type="scientific">Mycena metata</name>
    <dbReference type="NCBI Taxonomy" id="1033252"/>
    <lineage>
        <taxon>Eukaryota</taxon>
        <taxon>Fungi</taxon>
        <taxon>Dikarya</taxon>
        <taxon>Basidiomycota</taxon>
        <taxon>Agaricomycotina</taxon>
        <taxon>Agaricomycetes</taxon>
        <taxon>Agaricomycetidae</taxon>
        <taxon>Agaricales</taxon>
        <taxon>Marasmiineae</taxon>
        <taxon>Mycenaceae</taxon>
        <taxon>Mycena</taxon>
    </lineage>
</organism>
<proteinExistence type="predicted"/>
<evidence type="ECO:0000313" key="1">
    <source>
        <dbReference type="EMBL" id="KAJ7756616.1"/>
    </source>
</evidence>